<dbReference type="PANTHER" id="PTHR20957:SF0">
    <property type="entry name" value="RNA-BINDING PROTEIN 48"/>
    <property type="match status" value="1"/>
</dbReference>
<evidence type="ECO:0000256" key="1">
    <source>
        <dbReference type="ARBA" id="ARBA00006938"/>
    </source>
</evidence>
<evidence type="ECO:0000256" key="2">
    <source>
        <dbReference type="ARBA" id="ARBA00015189"/>
    </source>
</evidence>
<comment type="caution">
    <text evidence="9">The sequence shown here is derived from an EMBL/GenBank/DDBJ whole genome shotgun (WGS) entry which is preliminary data.</text>
</comment>
<feature type="region of interest" description="Disordered" evidence="8">
    <location>
        <begin position="222"/>
        <end position="243"/>
    </location>
</feature>
<name>A0ABN8QHF6_9CNID</name>
<dbReference type="InterPro" id="IPR039599">
    <property type="entry name" value="RBM48"/>
</dbReference>
<protein>
    <recommendedName>
        <fullName evidence="2">RNA-binding protein 48</fullName>
    </recommendedName>
</protein>
<evidence type="ECO:0000256" key="8">
    <source>
        <dbReference type="SAM" id="MobiDB-lite"/>
    </source>
</evidence>
<dbReference type="InterPro" id="IPR035979">
    <property type="entry name" value="RBD_domain_sf"/>
</dbReference>
<keyword evidence="3" id="KW-0507">mRNA processing</keyword>
<feature type="region of interest" description="Disordered" evidence="8">
    <location>
        <begin position="159"/>
        <end position="199"/>
    </location>
</feature>
<comment type="function">
    <text evidence="7">As a component of the minor spliceosome, involved in the splicing of U12-type introns in pre-mRNAs.</text>
</comment>
<evidence type="ECO:0000256" key="7">
    <source>
        <dbReference type="ARBA" id="ARBA00035004"/>
    </source>
</evidence>
<feature type="compositionally biased region" description="Basic and acidic residues" evidence="8">
    <location>
        <begin position="1"/>
        <end position="16"/>
    </location>
</feature>
<proteinExistence type="inferred from homology"/>
<keyword evidence="10" id="KW-1185">Reference proteome</keyword>
<keyword evidence="6" id="KW-0508">mRNA splicing</keyword>
<feature type="region of interest" description="Disordered" evidence="8">
    <location>
        <begin position="261"/>
        <end position="300"/>
    </location>
</feature>
<dbReference type="InterPro" id="IPR034264">
    <property type="entry name" value="RBM48_RRM"/>
</dbReference>
<organism evidence="9 10">
    <name type="scientific">Porites lobata</name>
    <dbReference type="NCBI Taxonomy" id="104759"/>
    <lineage>
        <taxon>Eukaryota</taxon>
        <taxon>Metazoa</taxon>
        <taxon>Cnidaria</taxon>
        <taxon>Anthozoa</taxon>
        <taxon>Hexacorallia</taxon>
        <taxon>Scleractinia</taxon>
        <taxon>Fungiina</taxon>
        <taxon>Poritidae</taxon>
        <taxon>Porites</taxon>
    </lineage>
</organism>
<evidence type="ECO:0000256" key="4">
    <source>
        <dbReference type="ARBA" id="ARBA00022728"/>
    </source>
</evidence>
<evidence type="ECO:0000256" key="6">
    <source>
        <dbReference type="ARBA" id="ARBA00023187"/>
    </source>
</evidence>
<dbReference type="SUPFAM" id="SSF54928">
    <property type="entry name" value="RNA-binding domain, RBD"/>
    <property type="match status" value="1"/>
</dbReference>
<dbReference type="InterPro" id="IPR012677">
    <property type="entry name" value="Nucleotide-bd_a/b_plait_sf"/>
</dbReference>
<evidence type="ECO:0000256" key="3">
    <source>
        <dbReference type="ARBA" id="ARBA00022664"/>
    </source>
</evidence>
<gene>
    <name evidence="9" type="ORF">PLOB_00006116</name>
</gene>
<dbReference type="CDD" id="cd12442">
    <property type="entry name" value="RRM_RBM48"/>
    <property type="match status" value="1"/>
</dbReference>
<dbReference type="PANTHER" id="PTHR20957">
    <property type="entry name" value="RNA-BINDING PROTEIN 48"/>
    <property type="match status" value="1"/>
</dbReference>
<feature type="region of interest" description="Disordered" evidence="8">
    <location>
        <begin position="1"/>
        <end position="28"/>
    </location>
</feature>
<comment type="similarity">
    <text evidence="1">Belongs to the RBM48 family.</text>
</comment>
<evidence type="ECO:0000313" key="9">
    <source>
        <dbReference type="EMBL" id="CAH3164113.1"/>
    </source>
</evidence>
<keyword evidence="4" id="KW-0747">Spliceosome</keyword>
<dbReference type="EMBL" id="CALNXK010000128">
    <property type="protein sequence ID" value="CAH3164113.1"/>
    <property type="molecule type" value="Genomic_DNA"/>
</dbReference>
<evidence type="ECO:0000256" key="5">
    <source>
        <dbReference type="ARBA" id="ARBA00022884"/>
    </source>
</evidence>
<sequence>MADGQSKHSDAKEVSSVKKHHKQTSLSYSRPKYREARWERAVKVYTINLESKYVLVQGVPAVGAVKELLEQFALYGAIEEYRFLDEYPAEPFTEVYWIKFQRINSARFAKKKLDNKSFFGGILHVCYAPEFETVNDTREKLQERRKVIAKKTRELFGEQQKKTVTKDSSPVGTEDSLPKKPTETSQRIPESSSDDQRLQTSLTVKTSGLSYHANYTDHMLQSSSSFPTLPPPPQHLYPFQYPPRPPPWDLPRVPSAHATLPAYMQNFPPPPPLPPPPPPPPTAEPSVLDNVKTSRKSEQERPFTVYMSQVMIGPQLEEGDSSNQASLTGDDSLDKTAISIRNKIHKLSRVQEELASTTPNIQIVQNPGELATSSVPAKKKRKRI</sequence>
<keyword evidence="5" id="KW-0694">RNA-binding</keyword>
<feature type="compositionally biased region" description="Pro residues" evidence="8">
    <location>
        <begin position="267"/>
        <end position="283"/>
    </location>
</feature>
<evidence type="ECO:0000313" key="10">
    <source>
        <dbReference type="Proteomes" id="UP001159405"/>
    </source>
</evidence>
<reference evidence="9 10" key="1">
    <citation type="submission" date="2022-05" db="EMBL/GenBank/DDBJ databases">
        <authorList>
            <consortium name="Genoscope - CEA"/>
            <person name="William W."/>
        </authorList>
    </citation>
    <scope>NUCLEOTIDE SEQUENCE [LARGE SCALE GENOMIC DNA]</scope>
</reference>
<dbReference type="Proteomes" id="UP001159405">
    <property type="component" value="Unassembled WGS sequence"/>
</dbReference>
<accession>A0ABN8QHF6</accession>
<dbReference type="Gene3D" id="3.30.70.330">
    <property type="match status" value="1"/>
</dbReference>
<feature type="compositionally biased region" description="Pro residues" evidence="8">
    <location>
        <begin position="228"/>
        <end position="243"/>
    </location>
</feature>